<dbReference type="EC" id="2.1.1.-" evidence="2"/>
<dbReference type="CDD" id="cd02440">
    <property type="entry name" value="AdoMet_MTases"/>
    <property type="match status" value="1"/>
</dbReference>
<keyword evidence="2" id="KW-0808">Transferase</keyword>
<proteinExistence type="predicted"/>
<gene>
    <name evidence="2" type="ORF">RM590_15470</name>
</gene>
<dbReference type="SUPFAM" id="SSF53335">
    <property type="entry name" value="S-adenosyl-L-methionine-dependent methyltransferases"/>
    <property type="match status" value="1"/>
</dbReference>
<dbReference type="Pfam" id="PF08242">
    <property type="entry name" value="Methyltransf_12"/>
    <property type="match status" value="1"/>
</dbReference>
<feature type="domain" description="Methyltransferase type 12" evidence="1">
    <location>
        <begin position="45"/>
        <end position="144"/>
    </location>
</feature>
<comment type="caution">
    <text evidence="2">The sequence shown here is derived from an EMBL/GenBank/DDBJ whole genome shotgun (WGS) entry which is preliminary data.</text>
</comment>
<name>A0ABU2MQW4_9ACTN</name>
<dbReference type="InterPro" id="IPR013217">
    <property type="entry name" value="Methyltransf_12"/>
</dbReference>
<evidence type="ECO:0000259" key="1">
    <source>
        <dbReference type="Pfam" id="PF08242"/>
    </source>
</evidence>
<dbReference type="GO" id="GO:0032259">
    <property type="term" value="P:methylation"/>
    <property type="evidence" value="ECO:0007669"/>
    <property type="project" value="UniProtKB-KW"/>
</dbReference>
<keyword evidence="3" id="KW-1185">Reference proteome</keyword>
<accession>A0ABU2MQW4</accession>
<sequence>MSVETDPYAVSAPFIDPLIAGFWEGVAPSLTAELTGLTAGSGPVVDLGAGSGRGVRVIGTALPGVPVVAVEPSAAMRTALFARLVDDPGLAARTTVVAADALAVELPAATRAVVAMNVLGHLAPAERARLWRRVAERLAPGGALLVNNQPPHAPSAVPLARGNAFRVGDHDYEGWVRAEPAGEDRILWHMTYKTLQGGRCVAEVAVDYDWWVVTDERLRAEWSAHGPTARVAGTGPSAFHVVTAAPDGAPAR</sequence>
<dbReference type="InterPro" id="IPR029063">
    <property type="entry name" value="SAM-dependent_MTases_sf"/>
</dbReference>
<protein>
    <submittedName>
        <fullName evidence="2">Class I SAM-dependent methyltransferase</fullName>
        <ecNumber evidence="2">2.1.1.-</ecNumber>
    </submittedName>
</protein>
<keyword evidence="2" id="KW-0489">Methyltransferase</keyword>
<evidence type="ECO:0000313" key="3">
    <source>
        <dbReference type="Proteomes" id="UP001183246"/>
    </source>
</evidence>
<dbReference type="GO" id="GO:0008168">
    <property type="term" value="F:methyltransferase activity"/>
    <property type="evidence" value="ECO:0007669"/>
    <property type="project" value="UniProtKB-KW"/>
</dbReference>
<dbReference type="RefSeq" id="WP_311705141.1">
    <property type="nucleotide sequence ID" value="NZ_JAVREL010000008.1"/>
</dbReference>
<evidence type="ECO:0000313" key="2">
    <source>
        <dbReference type="EMBL" id="MDT0344006.1"/>
    </source>
</evidence>
<dbReference type="Gene3D" id="3.40.50.150">
    <property type="entry name" value="Vaccinia Virus protein VP39"/>
    <property type="match status" value="1"/>
</dbReference>
<reference evidence="3" key="1">
    <citation type="submission" date="2023-07" db="EMBL/GenBank/DDBJ databases">
        <title>30 novel species of actinomycetes from the DSMZ collection.</title>
        <authorList>
            <person name="Nouioui I."/>
        </authorList>
    </citation>
    <scope>NUCLEOTIDE SEQUENCE [LARGE SCALE GENOMIC DNA]</scope>
    <source>
        <strain evidence="3">DSM 44938</strain>
    </source>
</reference>
<organism evidence="2 3">
    <name type="scientific">Streptomyces litchfieldiae</name>
    <dbReference type="NCBI Taxonomy" id="3075543"/>
    <lineage>
        <taxon>Bacteria</taxon>
        <taxon>Bacillati</taxon>
        <taxon>Actinomycetota</taxon>
        <taxon>Actinomycetes</taxon>
        <taxon>Kitasatosporales</taxon>
        <taxon>Streptomycetaceae</taxon>
        <taxon>Streptomyces</taxon>
    </lineage>
</organism>
<dbReference type="Proteomes" id="UP001183246">
    <property type="component" value="Unassembled WGS sequence"/>
</dbReference>
<dbReference type="EMBL" id="JAVREL010000008">
    <property type="protein sequence ID" value="MDT0344006.1"/>
    <property type="molecule type" value="Genomic_DNA"/>
</dbReference>